<evidence type="ECO:0000313" key="1">
    <source>
        <dbReference type="EMBL" id="VDO84309.1"/>
    </source>
</evidence>
<name>A0A183IA60_9BILA</name>
<dbReference type="EMBL" id="UZAM01001427">
    <property type="protein sequence ID" value="VDO84309.1"/>
    <property type="molecule type" value="Genomic_DNA"/>
</dbReference>
<reference evidence="3" key="1">
    <citation type="submission" date="2016-06" db="UniProtKB">
        <authorList>
            <consortium name="WormBaseParasite"/>
        </authorList>
    </citation>
    <scope>IDENTIFICATION</scope>
</reference>
<evidence type="ECO:0000313" key="2">
    <source>
        <dbReference type="Proteomes" id="UP000270296"/>
    </source>
</evidence>
<reference evidence="1 2" key="2">
    <citation type="submission" date="2018-11" db="EMBL/GenBank/DDBJ databases">
        <authorList>
            <consortium name="Pathogen Informatics"/>
        </authorList>
    </citation>
    <scope>NUCLEOTIDE SEQUENCE [LARGE SCALE GENOMIC DNA]</scope>
</reference>
<evidence type="ECO:0000313" key="3">
    <source>
        <dbReference type="WBParaSite" id="SBAD_0000052601-mRNA-1"/>
    </source>
</evidence>
<sequence length="84" mass="9561">ECNELQGGPWRVSAAQFRNRAVDKDVNAVKSLRPNRRVVCSVRSRQRGDSGYCEAKLPFDKDTCAQTSRSVTNRLKSTEIRPHR</sequence>
<accession>A0A183IA60</accession>
<protein>
    <submittedName>
        <fullName evidence="3">DUF11 domain-containing protein</fullName>
    </submittedName>
</protein>
<keyword evidence="2" id="KW-1185">Reference proteome</keyword>
<dbReference type="Proteomes" id="UP000270296">
    <property type="component" value="Unassembled WGS sequence"/>
</dbReference>
<dbReference type="AlphaFoldDB" id="A0A183IA60"/>
<organism evidence="3">
    <name type="scientific">Soboliphyme baturini</name>
    <dbReference type="NCBI Taxonomy" id="241478"/>
    <lineage>
        <taxon>Eukaryota</taxon>
        <taxon>Metazoa</taxon>
        <taxon>Ecdysozoa</taxon>
        <taxon>Nematoda</taxon>
        <taxon>Enoplea</taxon>
        <taxon>Dorylaimia</taxon>
        <taxon>Dioctophymatida</taxon>
        <taxon>Dioctophymatoidea</taxon>
        <taxon>Soboliphymatidae</taxon>
        <taxon>Soboliphyme</taxon>
    </lineage>
</organism>
<dbReference type="WBParaSite" id="SBAD_0000052601-mRNA-1">
    <property type="protein sequence ID" value="SBAD_0000052601-mRNA-1"/>
    <property type="gene ID" value="SBAD_0000052601"/>
</dbReference>
<proteinExistence type="predicted"/>
<gene>
    <name evidence="1" type="ORF">SBAD_LOCUS504</name>
</gene>